<dbReference type="Pfam" id="PF11706">
    <property type="entry name" value="zf-CGNR"/>
    <property type="match status" value="1"/>
</dbReference>
<dbReference type="InterPro" id="IPR023286">
    <property type="entry name" value="ABATE_dom_sf"/>
</dbReference>
<dbReference type="Gene3D" id="1.10.3300.10">
    <property type="entry name" value="Jann2411-like domain"/>
    <property type="match status" value="1"/>
</dbReference>
<dbReference type="InterPro" id="IPR021005">
    <property type="entry name" value="Znf_CGNR"/>
</dbReference>
<sequence length="178" mass="19832">MEGMRRPLTGEPLAVDLINTRWRHHGADLDLLETLDGLGQWLEESGQDLGPVREPVRAALTQARDALCGAVEGRPGAEEAINAVLARGLAVRYLDKGRTMERVLFTDDDWQPAWRAVVSYLDLTALAADGIRRCGEPDCVLYFFDPSGRRRWCSMSGCGNRAKGRRFRTRHVPAASDR</sequence>
<evidence type="ECO:0000313" key="3">
    <source>
        <dbReference type="Proteomes" id="UP000320244"/>
    </source>
</evidence>
<dbReference type="InterPro" id="IPR010852">
    <property type="entry name" value="ABATE"/>
</dbReference>
<protein>
    <submittedName>
        <fullName evidence="2">CGNR zinc finger domain-containing protein</fullName>
    </submittedName>
</protein>
<name>A0A563DTE7_9MICO</name>
<dbReference type="Pfam" id="PF07336">
    <property type="entry name" value="ABATE"/>
    <property type="match status" value="1"/>
</dbReference>
<dbReference type="Proteomes" id="UP000320244">
    <property type="component" value="Unassembled WGS sequence"/>
</dbReference>
<gene>
    <name evidence="2" type="ORF">FGL98_20995</name>
</gene>
<dbReference type="AlphaFoldDB" id="A0A563DTE7"/>
<organism evidence="2 3">
    <name type="scientific">Leekyejoonella antrihumi</name>
    <dbReference type="NCBI Taxonomy" id="1660198"/>
    <lineage>
        <taxon>Bacteria</taxon>
        <taxon>Bacillati</taxon>
        <taxon>Actinomycetota</taxon>
        <taxon>Actinomycetes</taxon>
        <taxon>Micrococcales</taxon>
        <taxon>Dermacoccaceae</taxon>
        <taxon>Leekyejoonella</taxon>
    </lineage>
</organism>
<evidence type="ECO:0000259" key="1">
    <source>
        <dbReference type="Pfam" id="PF11706"/>
    </source>
</evidence>
<reference evidence="2 3" key="1">
    <citation type="submission" date="2019-05" db="EMBL/GenBank/DDBJ databases">
        <authorList>
            <person name="Lee S.D."/>
        </authorList>
    </citation>
    <scope>NUCLEOTIDE SEQUENCE [LARGE SCALE GENOMIC DNA]</scope>
    <source>
        <strain evidence="2 3">C5-26</strain>
    </source>
</reference>
<feature type="domain" description="Zinc finger CGNR" evidence="1">
    <location>
        <begin position="131"/>
        <end position="171"/>
    </location>
</feature>
<dbReference type="OrthoDB" id="123307at2"/>
<dbReference type="SUPFAM" id="SSF160904">
    <property type="entry name" value="Jann2411-like"/>
    <property type="match status" value="1"/>
</dbReference>
<accession>A0A563DTE7</accession>
<proteinExistence type="predicted"/>
<dbReference type="EMBL" id="VCQV01000040">
    <property type="protein sequence ID" value="TWP33528.1"/>
    <property type="molecule type" value="Genomic_DNA"/>
</dbReference>
<dbReference type="PANTHER" id="PTHR35525:SF3">
    <property type="entry name" value="BLL6575 PROTEIN"/>
    <property type="match status" value="1"/>
</dbReference>
<comment type="caution">
    <text evidence="2">The sequence shown here is derived from an EMBL/GenBank/DDBJ whole genome shotgun (WGS) entry which is preliminary data.</text>
</comment>
<evidence type="ECO:0000313" key="2">
    <source>
        <dbReference type="EMBL" id="TWP33528.1"/>
    </source>
</evidence>
<reference evidence="2 3" key="2">
    <citation type="submission" date="2019-08" db="EMBL/GenBank/DDBJ databases">
        <title>Jejuicoccus antrihumi gen. nov., sp. nov., a new member of the family Dermacoccaceae isolated from a cave.</title>
        <authorList>
            <person name="Schumann P."/>
            <person name="Kim I.S."/>
        </authorList>
    </citation>
    <scope>NUCLEOTIDE SEQUENCE [LARGE SCALE GENOMIC DNA]</scope>
    <source>
        <strain evidence="2 3">C5-26</strain>
    </source>
</reference>
<dbReference type="PANTHER" id="PTHR35525">
    <property type="entry name" value="BLL6575 PROTEIN"/>
    <property type="match status" value="1"/>
</dbReference>
<keyword evidence="3" id="KW-1185">Reference proteome</keyword>